<keyword evidence="5 7" id="KW-1133">Transmembrane helix</keyword>
<dbReference type="EMBL" id="JBIGHY010000004">
    <property type="protein sequence ID" value="MFG6414942.1"/>
    <property type="molecule type" value="Genomic_DNA"/>
</dbReference>
<keyword evidence="3" id="KW-1003">Cell membrane</keyword>
<dbReference type="RefSeq" id="WP_394471004.1">
    <property type="nucleotide sequence ID" value="NZ_JBIGHY010000004.1"/>
</dbReference>
<keyword evidence="4 7" id="KW-0812">Transmembrane</keyword>
<feature type="transmembrane region" description="Helical" evidence="7">
    <location>
        <begin position="315"/>
        <end position="338"/>
    </location>
</feature>
<name>A0ABW7EN83_9BURK</name>
<feature type="transmembrane region" description="Helical" evidence="7">
    <location>
        <begin position="378"/>
        <end position="396"/>
    </location>
</feature>
<dbReference type="InterPro" id="IPR010290">
    <property type="entry name" value="TM_effector"/>
</dbReference>
<keyword evidence="2" id="KW-0813">Transport</keyword>
<feature type="transmembrane region" description="Helical" evidence="7">
    <location>
        <begin position="54"/>
        <end position="75"/>
    </location>
</feature>
<accession>A0ABW7EN83</accession>
<evidence type="ECO:0000256" key="3">
    <source>
        <dbReference type="ARBA" id="ARBA00022475"/>
    </source>
</evidence>
<evidence type="ECO:0000256" key="7">
    <source>
        <dbReference type="SAM" id="Phobius"/>
    </source>
</evidence>
<dbReference type="Pfam" id="PF05977">
    <property type="entry name" value="MFS_3"/>
    <property type="match status" value="1"/>
</dbReference>
<protein>
    <submittedName>
        <fullName evidence="9">MFS transporter</fullName>
    </submittedName>
</protein>
<feature type="transmembrane region" description="Helical" evidence="7">
    <location>
        <begin position="175"/>
        <end position="195"/>
    </location>
</feature>
<comment type="subcellular location">
    <subcellularLocation>
        <location evidence="1">Cell membrane</location>
        <topology evidence="1">Multi-pass membrane protein</topology>
    </subcellularLocation>
</comment>
<reference evidence="9 10" key="1">
    <citation type="submission" date="2024-09" db="EMBL/GenBank/DDBJ databases">
        <title>Novel species of the genus Pelomonas and Roseateles isolated from streams.</title>
        <authorList>
            <person name="Lu H."/>
        </authorList>
    </citation>
    <scope>NUCLEOTIDE SEQUENCE [LARGE SCALE GENOMIC DNA]</scope>
    <source>
        <strain evidence="9 10">DC23W</strain>
    </source>
</reference>
<dbReference type="InterPro" id="IPR020846">
    <property type="entry name" value="MFS_dom"/>
</dbReference>
<feature type="transmembrane region" description="Helical" evidence="7">
    <location>
        <begin position="229"/>
        <end position="247"/>
    </location>
</feature>
<keyword evidence="10" id="KW-1185">Reference proteome</keyword>
<evidence type="ECO:0000256" key="6">
    <source>
        <dbReference type="ARBA" id="ARBA00023136"/>
    </source>
</evidence>
<feature type="transmembrane region" description="Helical" evidence="7">
    <location>
        <begin position="147"/>
        <end position="169"/>
    </location>
</feature>
<evidence type="ECO:0000256" key="2">
    <source>
        <dbReference type="ARBA" id="ARBA00022448"/>
    </source>
</evidence>
<dbReference type="PANTHER" id="PTHR23513">
    <property type="entry name" value="INTEGRAL MEMBRANE EFFLUX PROTEIN-RELATED"/>
    <property type="match status" value="1"/>
</dbReference>
<gene>
    <name evidence="9" type="ORF">ACG02S_13665</name>
</gene>
<organism evidence="9 10">
    <name type="scientific">Pelomonas dachongensis</name>
    <dbReference type="NCBI Taxonomy" id="3299029"/>
    <lineage>
        <taxon>Bacteria</taxon>
        <taxon>Pseudomonadati</taxon>
        <taxon>Pseudomonadota</taxon>
        <taxon>Betaproteobacteria</taxon>
        <taxon>Burkholderiales</taxon>
        <taxon>Sphaerotilaceae</taxon>
        <taxon>Roseateles</taxon>
    </lineage>
</organism>
<feature type="transmembrane region" description="Helical" evidence="7">
    <location>
        <begin position="82"/>
        <end position="103"/>
    </location>
</feature>
<feature type="transmembrane region" description="Helical" evidence="7">
    <location>
        <begin position="350"/>
        <end position="372"/>
    </location>
</feature>
<dbReference type="InterPro" id="IPR036259">
    <property type="entry name" value="MFS_trans_sf"/>
</dbReference>
<sequence length="533" mass="55625">MTTTPDEGAFAPLRERVFAVLWVATVLGNVGSFMRDVASGWLVTELSPHPAAVAAVQAAASLPVFLFAIPAGVLADILDRRRFLIAVQCLLAAVSAALMLLSHSGALDLASLLALTFVGGIGAALMGPTWQAIVPALVPRTQLRSAVALNSLGVNIARSLGPAAGGVLLATWGAAVTYGADLLTYALVIAALLWWRPTPAATDPLAEPFGGALRAGLRHAMANRDLHRVLLRAGLFFAFASAAWALLPLVGRQLLQGDAAFYGVMLGAVGSGAIGGALALPQLRQRLGADALLMVAAWLCAAVMALLALSPPRALALAALLLLGVAWIVALTILGSLTQTVLPNWVRGRGLAVYLTVFNGALATGSLAWGAIAQGLGLVGTLLLAAATLAVLGVVARRWPLPAGDEVLDPALAWPVPELAGAVPGERGPVLVHVEYRVAAGDRPAFEALLVQLSAHRRGDGASDWGVTEDAADPQQLVEWFVLPSWQEHLRQHHRTSQAAVALQARLHQFHQGPGKPVVRHLLTLRPVPLHQN</sequence>
<dbReference type="SUPFAM" id="SSF103473">
    <property type="entry name" value="MFS general substrate transporter"/>
    <property type="match status" value="1"/>
</dbReference>
<comment type="caution">
    <text evidence="9">The sequence shown here is derived from an EMBL/GenBank/DDBJ whole genome shotgun (WGS) entry which is preliminary data.</text>
</comment>
<evidence type="ECO:0000256" key="5">
    <source>
        <dbReference type="ARBA" id="ARBA00022989"/>
    </source>
</evidence>
<feature type="transmembrane region" description="Helical" evidence="7">
    <location>
        <begin position="109"/>
        <end position="126"/>
    </location>
</feature>
<dbReference type="Gene3D" id="1.20.1250.20">
    <property type="entry name" value="MFS general substrate transporter like domains"/>
    <property type="match status" value="1"/>
</dbReference>
<dbReference type="CDD" id="cd06173">
    <property type="entry name" value="MFS_MefA_like"/>
    <property type="match status" value="1"/>
</dbReference>
<evidence type="ECO:0000313" key="9">
    <source>
        <dbReference type="EMBL" id="MFG6414942.1"/>
    </source>
</evidence>
<evidence type="ECO:0000256" key="4">
    <source>
        <dbReference type="ARBA" id="ARBA00022692"/>
    </source>
</evidence>
<dbReference type="PANTHER" id="PTHR23513:SF11">
    <property type="entry name" value="STAPHYLOFERRIN A TRANSPORTER"/>
    <property type="match status" value="1"/>
</dbReference>
<dbReference type="PROSITE" id="PS50850">
    <property type="entry name" value="MFS"/>
    <property type="match status" value="1"/>
</dbReference>
<feature type="transmembrane region" description="Helical" evidence="7">
    <location>
        <begin position="287"/>
        <end position="309"/>
    </location>
</feature>
<dbReference type="Proteomes" id="UP001606300">
    <property type="component" value="Unassembled WGS sequence"/>
</dbReference>
<feature type="transmembrane region" description="Helical" evidence="7">
    <location>
        <begin position="17"/>
        <end position="34"/>
    </location>
</feature>
<keyword evidence="6 7" id="KW-0472">Membrane</keyword>
<evidence type="ECO:0000313" key="10">
    <source>
        <dbReference type="Proteomes" id="UP001606300"/>
    </source>
</evidence>
<feature type="domain" description="Major facilitator superfamily (MFS) profile" evidence="8">
    <location>
        <begin position="17"/>
        <end position="405"/>
    </location>
</feature>
<evidence type="ECO:0000259" key="8">
    <source>
        <dbReference type="PROSITE" id="PS50850"/>
    </source>
</evidence>
<evidence type="ECO:0000256" key="1">
    <source>
        <dbReference type="ARBA" id="ARBA00004651"/>
    </source>
</evidence>
<feature type="transmembrane region" description="Helical" evidence="7">
    <location>
        <begin position="259"/>
        <end position="280"/>
    </location>
</feature>
<proteinExistence type="predicted"/>